<name>A0ABT1QQX6_9GAMM</name>
<dbReference type="InterPro" id="IPR036388">
    <property type="entry name" value="WH-like_DNA-bd_sf"/>
</dbReference>
<proteinExistence type="predicted"/>
<reference evidence="2" key="1">
    <citation type="submission" date="2022-07" db="EMBL/GenBank/DDBJ databases">
        <title>Tahibacter sp., a new gammaproteobacterium isolated from the silt sample collected at pig farm.</title>
        <authorList>
            <person name="Chen H."/>
        </authorList>
    </citation>
    <scope>NUCLEOTIDE SEQUENCE</scope>
    <source>
        <strain evidence="2">P2K</strain>
    </source>
</reference>
<dbReference type="RefSeq" id="WP_255913588.1">
    <property type="nucleotide sequence ID" value="NZ_JANFQO010000006.1"/>
</dbReference>
<evidence type="ECO:0000313" key="2">
    <source>
        <dbReference type="EMBL" id="MCQ4164700.1"/>
    </source>
</evidence>
<gene>
    <name evidence="2" type="ORF">NM961_08255</name>
</gene>
<accession>A0ABT1QQX6</accession>
<dbReference type="Pfam" id="PF12728">
    <property type="entry name" value="HTH_17"/>
    <property type="match status" value="1"/>
</dbReference>
<evidence type="ECO:0000259" key="1">
    <source>
        <dbReference type="Pfam" id="PF12728"/>
    </source>
</evidence>
<dbReference type="Proteomes" id="UP001165498">
    <property type="component" value="Unassembled WGS sequence"/>
</dbReference>
<organism evidence="2 3">
    <name type="scientific">Tahibacter harae</name>
    <dbReference type="NCBI Taxonomy" id="2963937"/>
    <lineage>
        <taxon>Bacteria</taxon>
        <taxon>Pseudomonadati</taxon>
        <taxon>Pseudomonadota</taxon>
        <taxon>Gammaproteobacteria</taxon>
        <taxon>Lysobacterales</taxon>
        <taxon>Rhodanobacteraceae</taxon>
        <taxon>Tahibacter</taxon>
    </lineage>
</organism>
<protein>
    <submittedName>
        <fullName evidence="2">Helix-turn-helix domain-containing protein</fullName>
    </submittedName>
</protein>
<dbReference type="InterPro" id="IPR009061">
    <property type="entry name" value="DNA-bd_dom_put_sf"/>
</dbReference>
<dbReference type="SUPFAM" id="SSF46955">
    <property type="entry name" value="Putative DNA-binding domain"/>
    <property type="match status" value="1"/>
</dbReference>
<keyword evidence="3" id="KW-1185">Reference proteome</keyword>
<dbReference type="EMBL" id="JANFQO010000006">
    <property type="protein sequence ID" value="MCQ4164700.1"/>
    <property type="molecule type" value="Genomic_DNA"/>
</dbReference>
<dbReference type="Gene3D" id="1.10.10.10">
    <property type="entry name" value="Winged helix-like DNA-binding domain superfamily/Winged helix DNA-binding domain"/>
    <property type="match status" value="1"/>
</dbReference>
<comment type="caution">
    <text evidence="2">The sequence shown here is derived from an EMBL/GenBank/DDBJ whole genome shotgun (WGS) entry which is preliminary data.</text>
</comment>
<feature type="domain" description="Helix-turn-helix" evidence="1">
    <location>
        <begin position="17"/>
        <end position="64"/>
    </location>
</feature>
<sequence length="73" mass="8219">MTKSEVWEMPPSGLLPPKKAAVYLAVSVRALEEWRRKGAGPEFIRAGRGIRYRLADLDAWIAQQKKLAQIRAA</sequence>
<dbReference type="InterPro" id="IPR041657">
    <property type="entry name" value="HTH_17"/>
</dbReference>
<evidence type="ECO:0000313" key="3">
    <source>
        <dbReference type="Proteomes" id="UP001165498"/>
    </source>
</evidence>